<reference evidence="2" key="1">
    <citation type="journal article" date="2020" name="Stud. Mycol.">
        <title>101 Dothideomycetes genomes: a test case for predicting lifestyles and emergence of pathogens.</title>
        <authorList>
            <person name="Haridas S."/>
            <person name="Albert R."/>
            <person name="Binder M."/>
            <person name="Bloem J."/>
            <person name="Labutti K."/>
            <person name="Salamov A."/>
            <person name="Andreopoulos B."/>
            <person name="Baker S."/>
            <person name="Barry K."/>
            <person name="Bills G."/>
            <person name="Bluhm B."/>
            <person name="Cannon C."/>
            <person name="Castanera R."/>
            <person name="Culley D."/>
            <person name="Daum C."/>
            <person name="Ezra D."/>
            <person name="Gonzalez J."/>
            <person name="Henrissat B."/>
            <person name="Kuo A."/>
            <person name="Liang C."/>
            <person name="Lipzen A."/>
            <person name="Lutzoni F."/>
            <person name="Magnuson J."/>
            <person name="Mondo S."/>
            <person name="Nolan M."/>
            <person name="Ohm R."/>
            <person name="Pangilinan J."/>
            <person name="Park H.-J."/>
            <person name="Ramirez L."/>
            <person name="Alfaro M."/>
            <person name="Sun H."/>
            <person name="Tritt A."/>
            <person name="Yoshinaga Y."/>
            <person name="Zwiers L.-H."/>
            <person name="Turgeon B."/>
            <person name="Goodwin S."/>
            <person name="Spatafora J."/>
            <person name="Crous P."/>
            <person name="Grigoriev I."/>
        </authorList>
    </citation>
    <scope>NUCLEOTIDE SEQUENCE</scope>
    <source>
        <strain evidence="2">CBS 123094</strain>
    </source>
</reference>
<keyword evidence="3" id="KW-1185">Reference proteome</keyword>
<evidence type="ECO:0000313" key="2">
    <source>
        <dbReference type="EMBL" id="KAF2002866.1"/>
    </source>
</evidence>
<dbReference type="OrthoDB" id="62952at2759"/>
<evidence type="ECO:0000313" key="3">
    <source>
        <dbReference type="Proteomes" id="UP000799779"/>
    </source>
</evidence>
<proteinExistence type="predicted"/>
<feature type="region of interest" description="Disordered" evidence="1">
    <location>
        <begin position="162"/>
        <end position="240"/>
    </location>
</feature>
<gene>
    <name evidence="2" type="ORF">P154DRAFT_124630</name>
</gene>
<evidence type="ECO:0000256" key="1">
    <source>
        <dbReference type="SAM" id="MobiDB-lite"/>
    </source>
</evidence>
<sequence>MSFPAALNQGSAEEMKWFYPDPGFYDPPPIDKVSDLALTAGTYWQAPVSNLHAPAYVATVTGTVLGESRAWYDYPVIQPEGSGMENYTSLAQGASEVSDSGGCGEPPVTSDASSSWGWGLPATSELPDSRGYQGPPLTYDASSSWGWSLPATVEAPSSEAYWDLPATPEAPPSRGYSGLSATPEAPPSGVRFSQGRRRKERASAGAWRSNLSDYVTSARTPKASPKRSAAAQPRWTSKPTKMRKFQDFPSEIRDNIYECIVVAEGPIRPHLCSSDPQSRPRFHDESRDYNGVHRSLAISYTSKQVRREVLKVFYARNTFAWSHDLATYLEYMRYIGRIHYIQQVKFSVDFLKEAPVSTTVKQLTKVCQQQEDWSKAFLQKAAEPDHQQKLKKYRKTMWETFSGSFMQPEGSKAHTPENEEEEAIAKEKVVLFKTLMTSDLQSMPLHKAGGLEPFSTMLILRNLSFKREGHANPGDEDLDREITMRVPAAAIFDQYYSLMWFPKMVASMGIKLKMLDGGGFGLMDGSVEIGWVRKYQRKGVEMEKEKLGPLERNKVMERAERMFAGLKHLGNTRPSAYYRRLCSEGIEWFKVE</sequence>
<dbReference type="PANTHER" id="PTHR42085">
    <property type="entry name" value="F-BOX DOMAIN-CONTAINING PROTEIN"/>
    <property type="match status" value="1"/>
</dbReference>
<dbReference type="Proteomes" id="UP000799779">
    <property type="component" value="Unassembled WGS sequence"/>
</dbReference>
<organism evidence="2 3">
    <name type="scientific">Amniculicola lignicola CBS 123094</name>
    <dbReference type="NCBI Taxonomy" id="1392246"/>
    <lineage>
        <taxon>Eukaryota</taxon>
        <taxon>Fungi</taxon>
        <taxon>Dikarya</taxon>
        <taxon>Ascomycota</taxon>
        <taxon>Pezizomycotina</taxon>
        <taxon>Dothideomycetes</taxon>
        <taxon>Pleosporomycetidae</taxon>
        <taxon>Pleosporales</taxon>
        <taxon>Amniculicolaceae</taxon>
        <taxon>Amniculicola</taxon>
    </lineage>
</organism>
<name>A0A6A5WZA1_9PLEO</name>
<dbReference type="EMBL" id="ML977575">
    <property type="protein sequence ID" value="KAF2002866.1"/>
    <property type="molecule type" value="Genomic_DNA"/>
</dbReference>
<protein>
    <submittedName>
        <fullName evidence="2">Uncharacterized protein</fullName>
    </submittedName>
</protein>
<feature type="region of interest" description="Disordered" evidence="1">
    <location>
        <begin position="93"/>
        <end position="120"/>
    </location>
</feature>
<accession>A0A6A5WZA1</accession>
<feature type="compositionally biased region" description="Polar residues" evidence="1">
    <location>
        <begin position="209"/>
        <end position="219"/>
    </location>
</feature>
<dbReference type="PANTHER" id="PTHR42085:SF1">
    <property type="entry name" value="F-BOX DOMAIN-CONTAINING PROTEIN"/>
    <property type="match status" value="1"/>
</dbReference>
<dbReference type="InterPro" id="IPR038883">
    <property type="entry name" value="AN11006-like"/>
</dbReference>
<dbReference type="AlphaFoldDB" id="A0A6A5WZA1"/>